<evidence type="ECO:0000313" key="13">
    <source>
        <dbReference type="Proteomes" id="UP000503462"/>
    </source>
</evidence>
<dbReference type="Gene3D" id="3.10.580.20">
    <property type="match status" value="1"/>
</dbReference>
<evidence type="ECO:0000313" key="12">
    <source>
        <dbReference type="EMBL" id="QIW99749.1"/>
    </source>
</evidence>
<keyword evidence="8" id="KW-0129">CBS domain</keyword>
<feature type="region of interest" description="Disordered" evidence="10">
    <location>
        <begin position="1"/>
        <end position="49"/>
    </location>
</feature>
<dbReference type="SUPFAM" id="SSF81340">
    <property type="entry name" value="Clc chloride channel"/>
    <property type="match status" value="1"/>
</dbReference>
<dbReference type="PROSITE" id="PS51371">
    <property type="entry name" value="CBS"/>
    <property type="match status" value="2"/>
</dbReference>
<evidence type="ECO:0000256" key="6">
    <source>
        <dbReference type="ARBA" id="ARBA00023136"/>
    </source>
</evidence>
<dbReference type="FunFam" id="1.10.3080.10:FF:000011">
    <property type="entry name" value="Chloride channel protein"/>
    <property type="match status" value="1"/>
</dbReference>
<evidence type="ECO:0000256" key="8">
    <source>
        <dbReference type="PROSITE-ProRule" id="PRU00703"/>
    </source>
</evidence>
<keyword evidence="6 9" id="KW-0472">Membrane</keyword>
<evidence type="ECO:0000256" key="3">
    <source>
        <dbReference type="ARBA" id="ARBA00022692"/>
    </source>
</evidence>
<feature type="transmembrane region" description="Helical" evidence="9">
    <location>
        <begin position="475"/>
        <end position="497"/>
    </location>
</feature>
<dbReference type="InterPro" id="IPR000644">
    <property type="entry name" value="CBS_dom"/>
</dbReference>
<dbReference type="GO" id="GO:0006878">
    <property type="term" value="P:intracellular copper ion homeostasis"/>
    <property type="evidence" value="ECO:0007669"/>
    <property type="project" value="TreeGrafter"/>
</dbReference>
<keyword evidence="4 9" id="KW-1133">Transmembrane helix</keyword>
<keyword evidence="7 9" id="KW-0868">Chloride</keyword>
<feature type="transmembrane region" description="Helical" evidence="9">
    <location>
        <begin position="395"/>
        <end position="413"/>
    </location>
</feature>
<dbReference type="EMBL" id="CP051141">
    <property type="protein sequence ID" value="QIW99749.1"/>
    <property type="molecule type" value="Genomic_DNA"/>
</dbReference>
<dbReference type="Gene3D" id="3.90.1280.20">
    <property type="match status" value="1"/>
</dbReference>
<reference evidence="12 13" key="1">
    <citation type="journal article" date="2016" name="Sci. Rep.">
        <title>Peltaster fructicola genome reveals evolution from an invasive phytopathogen to an ectophytic parasite.</title>
        <authorList>
            <person name="Xu C."/>
            <person name="Chen H."/>
            <person name="Gleason M.L."/>
            <person name="Xu J.R."/>
            <person name="Liu H."/>
            <person name="Zhang R."/>
            <person name="Sun G."/>
        </authorList>
    </citation>
    <scope>NUCLEOTIDE SEQUENCE [LARGE SCALE GENOMIC DNA]</scope>
    <source>
        <strain evidence="12 13">LNHT1506</strain>
    </source>
</reference>
<keyword evidence="3 9" id="KW-0812">Transmembrane</keyword>
<feature type="region of interest" description="Disordered" evidence="10">
    <location>
        <begin position="806"/>
        <end position="836"/>
    </location>
</feature>
<evidence type="ECO:0000256" key="10">
    <source>
        <dbReference type="SAM" id="MobiDB-lite"/>
    </source>
</evidence>
<feature type="transmembrane region" description="Helical" evidence="9">
    <location>
        <begin position="173"/>
        <end position="191"/>
    </location>
</feature>
<dbReference type="GO" id="GO:0005794">
    <property type="term" value="C:Golgi apparatus"/>
    <property type="evidence" value="ECO:0007669"/>
    <property type="project" value="TreeGrafter"/>
</dbReference>
<dbReference type="CDD" id="cd04591">
    <property type="entry name" value="CBS_pair_voltage-gated_CLC_euk_bac"/>
    <property type="match status" value="1"/>
</dbReference>
<evidence type="ECO:0000256" key="2">
    <source>
        <dbReference type="ARBA" id="ARBA00022448"/>
    </source>
</evidence>
<name>A0A6H0XZB4_9PEZI</name>
<dbReference type="Proteomes" id="UP000503462">
    <property type="component" value="Chromosome 3"/>
</dbReference>
<feature type="transmembrane region" description="Helical" evidence="9">
    <location>
        <begin position="354"/>
        <end position="374"/>
    </location>
</feature>
<protein>
    <recommendedName>
        <fullName evidence="9">Chloride channel protein</fullName>
    </recommendedName>
</protein>
<dbReference type="GO" id="GO:0005769">
    <property type="term" value="C:early endosome"/>
    <property type="evidence" value="ECO:0007669"/>
    <property type="project" value="TreeGrafter"/>
</dbReference>
<dbReference type="GO" id="GO:0006879">
    <property type="term" value="P:intracellular iron ion homeostasis"/>
    <property type="evidence" value="ECO:0007669"/>
    <property type="project" value="TreeGrafter"/>
</dbReference>
<dbReference type="GO" id="GO:0005247">
    <property type="term" value="F:voltage-gated chloride channel activity"/>
    <property type="evidence" value="ECO:0007669"/>
    <property type="project" value="TreeGrafter"/>
</dbReference>
<dbReference type="SUPFAM" id="SSF54631">
    <property type="entry name" value="CBS-domain pair"/>
    <property type="match status" value="1"/>
</dbReference>
<dbReference type="InterPro" id="IPR046342">
    <property type="entry name" value="CBS_dom_sf"/>
</dbReference>
<comment type="subcellular location">
    <subcellularLocation>
        <location evidence="1 9">Membrane</location>
        <topology evidence="1 9">Multi-pass membrane protein</topology>
    </subcellularLocation>
</comment>
<proteinExistence type="inferred from homology"/>
<feature type="transmembrane region" description="Helical" evidence="9">
    <location>
        <begin position="113"/>
        <end position="134"/>
    </location>
</feature>
<sequence length="836" mass="92931">MNRREAPPQLPRQTSYASSISSRIQNLTRRPSGQSVLEDGEQHTASAADQVAAEEIDEIKRYEDFTTIDWVQDAAREQQRRKARRQERAGSSDLRGRRRWTRKLEEAYDAGQGWIVVSLIGAAIGLNAAFLNIVTEWLSDVKLGYCTTAFYLNESFCCWGAEDGCEEWHTWSGFWPINYLLYIAFSTLFAYTSARLVKSFAPYAAGSGISEIKCIIAGFVMKGFLGFWTLLVKSIGLPLAIASGLSVGKEGPSVHYAVCTGNVISRLFEKYRRNAAKTREILSACAAAGVAVAFGSPIGGVLFSLEEMSNYFPLKTMWRSYFCALVATAVLAAMNPFRTGQLVMFTVKYDRSWHFFEVIFYVILGIFGGLYGALVMKWNLRAQAFRKRYLSKYPILEATILAFCTAILCYPNMFLRIDMTESMEILFHECEGGHDYDEVCDAANRTSIVLTLLVATALRTFLVIISYGCKVPAGIFVPSMAIGASFGRMVGIMVQALHERFPDAAFFSMCTPGEPCITPGTYAFLGAGAALSGIMHIYVSVVVIMFELTGALTYILPTMIVVGVTKAVSERLGKGGIADRMIWFNGFPCLDSKEDHTFGVPVSQTMTTNATYLPATGLTLAQVEVILAKNKFQGYPVVEDIEDRILVGYIGRTELQYGLDRAKREQSVSPNAKCFFVSQDESRPPLTPSALIPAVSFDDMAETSLATGVDLSRFVDPTPLAVHPRLPLETVMELFKKLGPRVILVEHRGRLTGLVTVKDCLKYQFQAEAHEHVREDSSLRDRQEQLWQVMRSVASWLSTKLGRYSGGRLRLPEPEPAEPETRPSVDTTNVELQDRR</sequence>
<dbReference type="AlphaFoldDB" id="A0A6H0XZB4"/>
<evidence type="ECO:0000256" key="9">
    <source>
        <dbReference type="RuleBase" id="RU361221"/>
    </source>
</evidence>
<evidence type="ECO:0000256" key="5">
    <source>
        <dbReference type="ARBA" id="ARBA00023065"/>
    </source>
</evidence>
<gene>
    <name evidence="12" type="ORF">AMS68_005267</name>
</gene>
<feature type="domain" description="CBS" evidence="11">
    <location>
        <begin position="606"/>
        <end position="665"/>
    </location>
</feature>
<feature type="domain" description="CBS" evidence="11">
    <location>
        <begin position="715"/>
        <end position="777"/>
    </location>
</feature>
<dbReference type="GO" id="GO:0000324">
    <property type="term" value="C:fungal-type vacuole"/>
    <property type="evidence" value="ECO:0007669"/>
    <property type="project" value="TreeGrafter"/>
</dbReference>
<keyword evidence="13" id="KW-1185">Reference proteome</keyword>
<dbReference type="InterPro" id="IPR001807">
    <property type="entry name" value="ClC"/>
</dbReference>
<feature type="transmembrane region" description="Helical" evidence="9">
    <location>
        <begin position="448"/>
        <end position="468"/>
    </location>
</feature>
<organism evidence="12 13">
    <name type="scientific">Peltaster fructicola</name>
    <dbReference type="NCBI Taxonomy" id="286661"/>
    <lineage>
        <taxon>Eukaryota</taxon>
        <taxon>Fungi</taxon>
        <taxon>Dikarya</taxon>
        <taxon>Ascomycota</taxon>
        <taxon>Pezizomycotina</taxon>
        <taxon>Dothideomycetes</taxon>
        <taxon>Dothideomycetes incertae sedis</taxon>
        <taxon>Peltaster</taxon>
    </lineage>
</organism>
<dbReference type="PRINTS" id="PR00762">
    <property type="entry name" value="CLCHANNEL"/>
</dbReference>
<dbReference type="GO" id="GO:0005886">
    <property type="term" value="C:plasma membrane"/>
    <property type="evidence" value="ECO:0007669"/>
    <property type="project" value="TreeGrafter"/>
</dbReference>
<dbReference type="Pfam" id="PF00654">
    <property type="entry name" value="Voltage_CLC"/>
    <property type="match status" value="1"/>
</dbReference>
<dbReference type="Gene3D" id="1.10.3080.10">
    <property type="entry name" value="Clc chloride channel"/>
    <property type="match status" value="1"/>
</dbReference>
<dbReference type="PANTHER" id="PTHR45711:SF9">
    <property type="entry name" value="ANION_PROTON EXCHANGE TRANSPORTER GEF1"/>
    <property type="match status" value="1"/>
</dbReference>
<comment type="similarity">
    <text evidence="9">Belongs to the chloride channel (TC 2.A.49) family.</text>
</comment>
<keyword evidence="5 9" id="KW-0406">Ion transport</keyword>
<dbReference type="GO" id="GO:0005783">
    <property type="term" value="C:endoplasmic reticulum"/>
    <property type="evidence" value="ECO:0007669"/>
    <property type="project" value="TreeGrafter"/>
</dbReference>
<feature type="transmembrane region" description="Helical" evidence="9">
    <location>
        <begin position="537"/>
        <end position="564"/>
    </location>
</feature>
<keyword evidence="2 9" id="KW-0813">Transport</keyword>
<feature type="transmembrane region" description="Helical" evidence="9">
    <location>
        <begin position="281"/>
        <end position="305"/>
    </location>
</feature>
<accession>A0A6H0XZB4</accession>
<feature type="compositionally biased region" description="Polar residues" evidence="10">
    <location>
        <begin position="824"/>
        <end position="836"/>
    </location>
</feature>
<feature type="compositionally biased region" description="Polar residues" evidence="10">
    <location>
        <begin position="11"/>
        <end position="35"/>
    </location>
</feature>
<dbReference type="InterPro" id="IPR014743">
    <property type="entry name" value="Cl-channel_core"/>
</dbReference>
<comment type="caution">
    <text evidence="9">Lacks conserved residue(s) required for the propagation of feature annotation.</text>
</comment>
<dbReference type="OrthoDB" id="44789at2759"/>
<evidence type="ECO:0000256" key="1">
    <source>
        <dbReference type="ARBA" id="ARBA00004141"/>
    </source>
</evidence>
<dbReference type="PANTHER" id="PTHR45711">
    <property type="entry name" value="CHLORIDE CHANNEL PROTEIN"/>
    <property type="match status" value="1"/>
</dbReference>
<evidence type="ECO:0000256" key="4">
    <source>
        <dbReference type="ARBA" id="ARBA00022989"/>
    </source>
</evidence>
<dbReference type="CDD" id="cd03684">
    <property type="entry name" value="ClC_3_like"/>
    <property type="match status" value="1"/>
</dbReference>
<evidence type="ECO:0000256" key="7">
    <source>
        <dbReference type="ARBA" id="ARBA00023214"/>
    </source>
</evidence>
<dbReference type="Pfam" id="PF00571">
    <property type="entry name" value="CBS"/>
    <property type="match status" value="1"/>
</dbReference>
<evidence type="ECO:0000259" key="11">
    <source>
        <dbReference type="PROSITE" id="PS51371"/>
    </source>
</evidence>